<reference evidence="2 3" key="1">
    <citation type="submission" date="2017-12" db="EMBL/GenBank/DDBJ databases">
        <title>Sequencing the genomes of 1000 Actinobacteria strains.</title>
        <authorList>
            <person name="Klenk H.-P."/>
        </authorList>
    </citation>
    <scope>NUCLEOTIDE SEQUENCE [LARGE SCALE GENOMIC DNA]</scope>
    <source>
        <strain evidence="2 3">DSM 45165</strain>
    </source>
</reference>
<protein>
    <submittedName>
        <fullName evidence="2">Uncharacterized protein</fullName>
    </submittedName>
</protein>
<evidence type="ECO:0000256" key="1">
    <source>
        <dbReference type="SAM" id="MobiDB-lite"/>
    </source>
</evidence>
<feature type="region of interest" description="Disordered" evidence="1">
    <location>
        <begin position="53"/>
        <end position="231"/>
    </location>
</feature>
<evidence type="ECO:0000313" key="3">
    <source>
        <dbReference type="Proteomes" id="UP000233750"/>
    </source>
</evidence>
<gene>
    <name evidence="2" type="ORF">ATK30_5898</name>
</gene>
<dbReference type="EMBL" id="PJMY01000003">
    <property type="protein sequence ID" value="PKV95004.1"/>
    <property type="molecule type" value="Genomic_DNA"/>
</dbReference>
<feature type="compositionally biased region" description="Low complexity" evidence="1">
    <location>
        <begin position="117"/>
        <end position="134"/>
    </location>
</feature>
<feature type="compositionally biased region" description="Low complexity" evidence="1">
    <location>
        <begin position="173"/>
        <end position="190"/>
    </location>
</feature>
<dbReference type="Proteomes" id="UP000233750">
    <property type="component" value="Unassembled WGS sequence"/>
</dbReference>
<dbReference type="AlphaFoldDB" id="A0A2N3WM99"/>
<name>A0A2N3WM99_9PSEU</name>
<feature type="compositionally biased region" description="Polar residues" evidence="1">
    <location>
        <begin position="101"/>
        <end position="115"/>
    </location>
</feature>
<proteinExistence type="predicted"/>
<evidence type="ECO:0000313" key="2">
    <source>
        <dbReference type="EMBL" id="PKV95004.1"/>
    </source>
</evidence>
<sequence length="269" mass="28368">MSAADGKDRLRLSQPEARARRPDGLARAAISPRSACPTCLPDLPARPACPPDLPARPGCTHDPPARSTCLGIGVPARSSRVPARRGYPAEPASLRPAVRNATPNSLNPVRPQDQTRPTRSCSPARSSPARFARPLHNAHPTRSTQSARKSRPDSLAATADAQRPGAGRDARLRYLLRTSRTSSPTGSRARNPAAASRVPQTGAHRGAPLKSAAGDGSPSMRSLPPPTVSTSSSLAALLPCEDWAWLQSQARPGTLLERPAARSRSRSTG</sequence>
<accession>A0A2N3WM99</accession>
<feature type="compositionally biased region" description="Basic and acidic residues" evidence="1">
    <location>
        <begin position="1"/>
        <end position="24"/>
    </location>
</feature>
<feature type="region of interest" description="Disordered" evidence="1">
    <location>
        <begin position="1"/>
        <end position="26"/>
    </location>
</feature>
<feature type="region of interest" description="Disordered" evidence="1">
    <location>
        <begin position="249"/>
        <end position="269"/>
    </location>
</feature>
<keyword evidence="3" id="KW-1185">Reference proteome</keyword>
<comment type="caution">
    <text evidence="2">The sequence shown here is derived from an EMBL/GenBank/DDBJ whole genome shotgun (WGS) entry which is preliminary data.</text>
</comment>
<organism evidence="2 3">
    <name type="scientific">Amycolatopsis echigonensis</name>
    <dbReference type="NCBI Taxonomy" id="2576905"/>
    <lineage>
        <taxon>Bacteria</taxon>
        <taxon>Bacillati</taxon>
        <taxon>Actinomycetota</taxon>
        <taxon>Actinomycetes</taxon>
        <taxon>Pseudonocardiales</taxon>
        <taxon>Pseudonocardiaceae</taxon>
        <taxon>Amycolatopsis</taxon>
    </lineage>
</organism>